<accession>A0A347UG52</accession>
<dbReference type="RefSeq" id="WP_118942487.1">
    <property type="nucleotide sequence ID" value="NZ_CP032125.1"/>
</dbReference>
<dbReference type="AlphaFoldDB" id="A0A347UG52"/>
<gene>
    <name evidence="2" type="ORF">BAR1_07740</name>
</gene>
<proteinExistence type="predicted"/>
<evidence type="ECO:0000256" key="1">
    <source>
        <dbReference type="SAM" id="MobiDB-lite"/>
    </source>
</evidence>
<evidence type="ECO:0000313" key="2">
    <source>
        <dbReference type="EMBL" id="AXX97830.1"/>
    </source>
</evidence>
<dbReference type="Proteomes" id="UP000261704">
    <property type="component" value="Chromosome"/>
</dbReference>
<dbReference type="EMBL" id="CP032125">
    <property type="protein sequence ID" value="AXX97830.1"/>
    <property type="molecule type" value="Genomic_DNA"/>
</dbReference>
<feature type="region of interest" description="Disordered" evidence="1">
    <location>
        <begin position="1"/>
        <end position="32"/>
    </location>
</feature>
<name>A0A347UG52_9RHOB</name>
<keyword evidence="3" id="KW-1185">Reference proteome</keyword>
<protein>
    <submittedName>
        <fullName evidence="2">Uncharacterized protein</fullName>
    </submittedName>
</protein>
<organism evidence="2 3">
    <name type="scientific">Profundibacter amoris</name>
    <dbReference type="NCBI Taxonomy" id="2171755"/>
    <lineage>
        <taxon>Bacteria</taxon>
        <taxon>Pseudomonadati</taxon>
        <taxon>Pseudomonadota</taxon>
        <taxon>Alphaproteobacteria</taxon>
        <taxon>Rhodobacterales</taxon>
        <taxon>Paracoccaceae</taxon>
        <taxon>Profundibacter</taxon>
    </lineage>
</organism>
<evidence type="ECO:0000313" key="3">
    <source>
        <dbReference type="Proteomes" id="UP000261704"/>
    </source>
</evidence>
<sequence>MTDNIQEFATKARHTPTNKKLSDSQSDESRSLTEIMHRGIRKNGKFREKLTDYSHAFARGEKFDAMKAEMIIRDQFKEHYGETMNQMRLGLKERQENLPETAQKDAFEYARMIEPLIRDGDTMPFYRAYDYVGGALAEKLNITETGAKELMTMAYREIEGRELYDFGKALEKKFIVPEREAEQQAREVKREQTQSLKRT</sequence>
<dbReference type="OrthoDB" id="7864797at2"/>
<dbReference type="KEGG" id="pamo:BAR1_07740"/>
<reference evidence="2 3" key="1">
    <citation type="submission" date="2018-09" db="EMBL/GenBank/DDBJ databases">
        <title>Profundibacter amoris BAR1 gen. nov., sp. nov., a new member of the Roseobacter clade isolated at Lokis Castle Vent Field on the Arctic Mid-Oceanic Ridge.</title>
        <authorList>
            <person name="Le Moine Bauer S."/>
            <person name="Sjoeberg A.G."/>
            <person name="L'Haridon S."/>
            <person name="Stokke R."/>
            <person name="Roalkvam I."/>
            <person name="Steen I.H."/>
            <person name="Dahle H."/>
        </authorList>
    </citation>
    <scope>NUCLEOTIDE SEQUENCE [LARGE SCALE GENOMIC DNA]</scope>
    <source>
        <strain evidence="2 3">BAR1</strain>
    </source>
</reference>